<proteinExistence type="predicted"/>
<evidence type="ECO:0000313" key="2">
    <source>
        <dbReference type="Proteomes" id="UP001159363"/>
    </source>
</evidence>
<accession>A0ABQ9I1W3</accession>
<dbReference type="EMBL" id="JARBHB010000003">
    <property type="protein sequence ID" value="KAJ8890623.1"/>
    <property type="molecule type" value="Genomic_DNA"/>
</dbReference>
<evidence type="ECO:0000313" key="1">
    <source>
        <dbReference type="EMBL" id="KAJ8890623.1"/>
    </source>
</evidence>
<reference evidence="1 2" key="1">
    <citation type="submission" date="2023-02" db="EMBL/GenBank/DDBJ databases">
        <title>LHISI_Scaffold_Assembly.</title>
        <authorList>
            <person name="Stuart O.P."/>
            <person name="Cleave R."/>
            <person name="Magrath M.J.L."/>
            <person name="Mikheyev A.S."/>
        </authorList>
    </citation>
    <scope>NUCLEOTIDE SEQUENCE [LARGE SCALE GENOMIC DNA]</scope>
    <source>
        <strain evidence="1">Daus_M_001</strain>
        <tissue evidence="1">Leg muscle</tissue>
    </source>
</reference>
<sequence>MTEQEVRNPTWRPHDHDMTLSEIEPPSHSLILDAFGHTIPCYFSYLMTLLMKYAELKRSAQQASWDVHPGRMERRLPPLCIAIISAGRWDSCLPGFGNASRWWQLIVLITGRKHAYSLAGSATNTERIAACSSQSDAGRVPEGSGYTRIKGAVVPSCTLLQGCGSTPMRSRIEFRTTMVQPGIRPVAADQLLHPPLAILLLHPLRERSFLTDTVREVHPTIARPRDQLKSWSLVHHVPWVTSGRQQVGRGVVARVTQRRHCHAHQVPIAAKRKALNWRAVFSSCWVYLWDFQRLPYYFISGKCIGRFNACPLTSLENTQQPSSEMYVLFIGQYTGGTFNSFVEKQHPATHFKSQVDGCLKPRLRLGTSSLEAMGPRWCSGHTTRLPHSQTGFDFRRGRSHMWESCRTMPLVGQFPRGSQFPPPFRSGAAAYSRRFTHIGSQDPNVLRHSQISPLHSNPRGNTDIVRALTRRKGCSPGSWQRPGDAVTHKAIVNGGFGDIDKHLLDTAEEKLVNVKYPDEEHAEDTLLNVGFLAEEVTIHLQPLKYIIVLSLNDTAIITEGDGAAAVTSNRSMDVVGITVVYIAKECEAPPFALTAAMRSDMDSAGHRKWPGAVLIHDHSAHIPRDTIPDVFDRIKVGQPRSQASISSPTIRSPFGSGGYRCSNGSTCSACRAMYRLVRDHVTCTRVPISSHDTTTIDLNYTLLTRGIPPVPKLIHLGERVSIHRGSNDGVPAPTLVVEPCDVW</sequence>
<protein>
    <submittedName>
        <fullName evidence="1">Uncharacterized protein</fullName>
    </submittedName>
</protein>
<dbReference type="Proteomes" id="UP001159363">
    <property type="component" value="Chromosome 3"/>
</dbReference>
<name>A0ABQ9I1W3_9NEOP</name>
<gene>
    <name evidence="1" type="ORF">PR048_010132</name>
</gene>
<comment type="caution">
    <text evidence="1">The sequence shown here is derived from an EMBL/GenBank/DDBJ whole genome shotgun (WGS) entry which is preliminary data.</text>
</comment>
<keyword evidence="2" id="KW-1185">Reference proteome</keyword>
<organism evidence="1 2">
    <name type="scientific">Dryococelus australis</name>
    <dbReference type="NCBI Taxonomy" id="614101"/>
    <lineage>
        <taxon>Eukaryota</taxon>
        <taxon>Metazoa</taxon>
        <taxon>Ecdysozoa</taxon>
        <taxon>Arthropoda</taxon>
        <taxon>Hexapoda</taxon>
        <taxon>Insecta</taxon>
        <taxon>Pterygota</taxon>
        <taxon>Neoptera</taxon>
        <taxon>Polyneoptera</taxon>
        <taxon>Phasmatodea</taxon>
        <taxon>Verophasmatodea</taxon>
        <taxon>Anareolatae</taxon>
        <taxon>Phasmatidae</taxon>
        <taxon>Eurycanthinae</taxon>
        <taxon>Dryococelus</taxon>
    </lineage>
</organism>